<name>A0A2M7T9C2_9ACTN</name>
<evidence type="ECO:0000256" key="1">
    <source>
        <dbReference type="SAM" id="Phobius"/>
    </source>
</evidence>
<evidence type="ECO:0000313" key="3">
    <source>
        <dbReference type="Proteomes" id="UP000230956"/>
    </source>
</evidence>
<dbReference type="AlphaFoldDB" id="A0A2M7T9C2"/>
<dbReference type="EMBL" id="PFNG01000072">
    <property type="protein sequence ID" value="PIZ41018.1"/>
    <property type="molecule type" value="Genomic_DNA"/>
</dbReference>
<organism evidence="2 3">
    <name type="scientific">Candidatus Aquicultor secundus</name>
    <dbReference type="NCBI Taxonomy" id="1973895"/>
    <lineage>
        <taxon>Bacteria</taxon>
        <taxon>Bacillati</taxon>
        <taxon>Actinomycetota</taxon>
        <taxon>Candidatus Aquicultoria</taxon>
        <taxon>Candidatus Aquicultorales</taxon>
        <taxon>Candidatus Aquicultoraceae</taxon>
        <taxon>Candidatus Aquicultor</taxon>
    </lineage>
</organism>
<feature type="transmembrane region" description="Helical" evidence="1">
    <location>
        <begin position="12"/>
        <end position="31"/>
    </location>
</feature>
<sequence length="191" mass="21537">MRFNLSKKSIITIIGIIIIAVIAVVGIQRVLASRNPVLSEDQLKAANTAINGWNIKNFARLSVNQDKVREFKQKLMEFYDADSGELAEQQQLIDGLIAADKSKDTGTGALDTSTPMRLLEFRLSSVKLKKTSFSGDGADITADLEYYIKYDAQHENYSTFGKNTYEWKLKKVKDKWKIIHEDVIKGDDDQS</sequence>
<comment type="caution">
    <text evidence="2">The sequence shown here is derived from an EMBL/GenBank/DDBJ whole genome shotgun (WGS) entry which is preliminary data.</text>
</comment>
<protein>
    <submittedName>
        <fullName evidence="2">Uncharacterized protein</fullName>
    </submittedName>
</protein>
<dbReference type="Proteomes" id="UP000230956">
    <property type="component" value="Unassembled WGS sequence"/>
</dbReference>
<keyword evidence="1" id="KW-0812">Transmembrane</keyword>
<accession>A0A2M7T9C2</accession>
<evidence type="ECO:0000313" key="2">
    <source>
        <dbReference type="EMBL" id="PIZ41018.1"/>
    </source>
</evidence>
<keyword evidence="1" id="KW-1133">Transmembrane helix</keyword>
<proteinExistence type="predicted"/>
<dbReference type="RefSeq" id="WP_286976010.1">
    <property type="nucleotide sequence ID" value="NZ_PEXG01000153.1"/>
</dbReference>
<reference evidence="3" key="1">
    <citation type="submission" date="2017-09" db="EMBL/GenBank/DDBJ databases">
        <title>Depth-based differentiation of microbial function through sediment-hosted aquifers and enrichment of novel symbionts in the deep terrestrial subsurface.</title>
        <authorList>
            <person name="Probst A.J."/>
            <person name="Ladd B."/>
            <person name="Jarett J.K."/>
            <person name="Geller-Mcgrath D.E."/>
            <person name="Sieber C.M.K."/>
            <person name="Emerson J.B."/>
            <person name="Anantharaman K."/>
            <person name="Thomas B.C."/>
            <person name="Malmstrom R."/>
            <person name="Stieglmeier M."/>
            <person name="Klingl A."/>
            <person name="Woyke T."/>
            <person name="Ryan C.M."/>
            <person name="Banfield J.F."/>
        </authorList>
    </citation>
    <scope>NUCLEOTIDE SEQUENCE [LARGE SCALE GENOMIC DNA]</scope>
</reference>
<keyword evidence="1" id="KW-0472">Membrane</keyword>
<gene>
    <name evidence="2" type="ORF">COY37_02940</name>
</gene>